<comment type="caution">
    <text evidence="1">The sequence shown here is derived from an EMBL/GenBank/DDBJ whole genome shotgun (WGS) entry which is preliminary data.</text>
</comment>
<accession>A0ABR0P843</accession>
<dbReference type="EMBL" id="JARKNE010000007">
    <property type="protein sequence ID" value="KAK5817349.1"/>
    <property type="molecule type" value="Genomic_DNA"/>
</dbReference>
<name>A0ABR0P843_GOSAR</name>
<sequence length="124" mass="14074">MAFNRPSRYFEPKIHIRITQFDATTTFVVDHPRLSFSNLSLILLCYNTQSDFDFGILLITDPTQNFSCRHLVVPLEEPLLLFLKIMGSVDCLVNDGDAKDGCKGGSGGKIVRMEKKYKHIESFT</sequence>
<organism evidence="1 2">
    <name type="scientific">Gossypium arboreum</name>
    <name type="common">Tree cotton</name>
    <name type="synonym">Gossypium nanking</name>
    <dbReference type="NCBI Taxonomy" id="29729"/>
    <lineage>
        <taxon>Eukaryota</taxon>
        <taxon>Viridiplantae</taxon>
        <taxon>Streptophyta</taxon>
        <taxon>Embryophyta</taxon>
        <taxon>Tracheophyta</taxon>
        <taxon>Spermatophyta</taxon>
        <taxon>Magnoliopsida</taxon>
        <taxon>eudicotyledons</taxon>
        <taxon>Gunneridae</taxon>
        <taxon>Pentapetalae</taxon>
        <taxon>rosids</taxon>
        <taxon>malvids</taxon>
        <taxon>Malvales</taxon>
        <taxon>Malvaceae</taxon>
        <taxon>Malvoideae</taxon>
        <taxon>Gossypium</taxon>
    </lineage>
</organism>
<evidence type="ECO:0000313" key="2">
    <source>
        <dbReference type="Proteomes" id="UP001358586"/>
    </source>
</evidence>
<dbReference type="Proteomes" id="UP001358586">
    <property type="component" value="Chromosome 7"/>
</dbReference>
<gene>
    <name evidence="1" type="ORF">PVK06_022273</name>
</gene>
<keyword evidence="2" id="KW-1185">Reference proteome</keyword>
<evidence type="ECO:0000313" key="1">
    <source>
        <dbReference type="EMBL" id="KAK5817349.1"/>
    </source>
</evidence>
<reference evidence="1 2" key="1">
    <citation type="submission" date="2023-03" db="EMBL/GenBank/DDBJ databases">
        <title>WGS of Gossypium arboreum.</title>
        <authorList>
            <person name="Yu D."/>
        </authorList>
    </citation>
    <scope>NUCLEOTIDE SEQUENCE [LARGE SCALE GENOMIC DNA]</scope>
    <source>
        <tissue evidence="1">Leaf</tissue>
    </source>
</reference>
<proteinExistence type="predicted"/>
<protein>
    <submittedName>
        <fullName evidence="1">Uncharacterized protein</fullName>
    </submittedName>
</protein>